<dbReference type="EMBL" id="JAIWYP010000010">
    <property type="protein sequence ID" value="KAH3748604.1"/>
    <property type="molecule type" value="Genomic_DNA"/>
</dbReference>
<sequence>MKKKPTITTGDTLVKLDSLIGQLCELISTIEQLHVNTQLKRSQNCDTSLYRRVRERLAA</sequence>
<accession>A0A9D4DG07</accession>
<protein>
    <submittedName>
        <fullName evidence="1">Uncharacterized protein</fullName>
    </submittedName>
</protein>
<dbReference type="AlphaFoldDB" id="A0A9D4DG07"/>
<evidence type="ECO:0000313" key="1">
    <source>
        <dbReference type="EMBL" id="KAH3748604.1"/>
    </source>
</evidence>
<name>A0A9D4DG07_DREPO</name>
<gene>
    <name evidence="1" type="ORF">DPMN_183050</name>
</gene>
<keyword evidence="2" id="KW-1185">Reference proteome</keyword>
<evidence type="ECO:0000313" key="2">
    <source>
        <dbReference type="Proteomes" id="UP000828390"/>
    </source>
</evidence>
<proteinExistence type="predicted"/>
<comment type="caution">
    <text evidence="1">The sequence shown here is derived from an EMBL/GenBank/DDBJ whole genome shotgun (WGS) entry which is preliminary data.</text>
</comment>
<reference evidence="1" key="2">
    <citation type="submission" date="2020-11" db="EMBL/GenBank/DDBJ databases">
        <authorList>
            <person name="McCartney M.A."/>
            <person name="Auch B."/>
            <person name="Kono T."/>
            <person name="Mallez S."/>
            <person name="Becker A."/>
            <person name="Gohl D.M."/>
            <person name="Silverstein K.A.T."/>
            <person name="Koren S."/>
            <person name="Bechman K.B."/>
            <person name="Herman A."/>
            <person name="Abrahante J.E."/>
            <person name="Garbe J."/>
        </authorList>
    </citation>
    <scope>NUCLEOTIDE SEQUENCE</scope>
    <source>
        <strain evidence="1">Duluth1</strain>
        <tissue evidence="1">Whole animal</tissue>
    </source>
</reference>
<dbReference type="Proteomes" id="UP000828390">
    <property type="component" value="Unassembled WGS sequence"/>
</dbReference>
<organism evidence="1 2">
    <name type="scientific">Dreissena polymorpha</name>
    <name type="common">Zebra mussel</name>
    <name type="synonym">Mytilus polymorpha</name>
    <dbReference type="NCBI Taxonomy" id="45954"/>
    <lineage>
        <taxon>Eukaryota</taxon>
        <taxon>Metazoa</taxon>
        <taxon>Spiralia</taxon>
        <taxon>Lophotrochozoa</taxon>
        <taxon>Mollusca</taxon>
        <taxon>Bivalvia</taxon>
        <taxon>Autobranchia</taxon>
        <taxon>Heteroconchia</taxon>
        <taxon>Euheterodonta</taxon>
        <taxon>Imparidentia</taxon>
        <taxon>Neoheterodontei</taxon>
        <taxon>Myida</taxon>
        <taxon>Dreissenoidea</taxon>
        <taxon>Dreissenidae</taxon>
        <taxon>Dreissena</taxon>
    </lineage>
</organism>
<reference evidence="1" key="1">
    <citation type="journal article" date="2019" name="bioRxiv">
        <title>The Genome of the Zebra Mussel, Dreissena polymorpha: A Resource for Invasive Species Research.</title>
        <authorList>
            <person name="McCartney M.A."/>
            <person name="Auch B."/>
            <person name="Kono T."/>
            <person name="Mallez S."/>
            <person name="Zhang Y."/>
            <person name="Obille A."/>
            <person name="Becker A."/>
            <person name="Abrahante J.E."/>
            <person name="Garbe J."/>
            <person name="Badalamenti J.P."/>
            <person name="Herman A."/>
            <person name="Mangelson H."/>
            <person name="Liachko I."/>
            <person name="Sullivan S."/>
            <person name="Sone E.D."/>
            <person name="Koren S."/>
            <person name="Silverstein K.A.T."/>
            <person name="Beckman K.B."/>
            <person name="Gohl D.M."/>
        </authorList>
    </citation>
    <scope>NUCLEOTIDE SEQUENCE</scope>
    <source>
        <strain evidence="1">Duluth1</strain>
        <tissue evidence="1">Whole animal</tissue>
    </source>
</reference>